<keyword evidence="2" id="KW-1185">Reference proteome</keyword>
<dbReference type="AlphaFoldDB" id="A0A368GVM6"/>
<evidence type="ECO:0008006" key="3">
    <source>
        <dbReference type="Google" id="ProtNLM"/>
    </source>
</evidence>
<accession>A0A368GVM6</accession>
<comment type="caution">
    <text evidence="1">The sequence shown here is derived from an EMBL/GenBank/DDBJ whole genome shotgun (WGS) entry which is preliminary data.</text>
</comment>
<organism evidence="1 2">
    <name type="scientific">Ancylostoma caninum</name>
    <name type="common">Dog hookworm</name>
    <dbReference type="NCBI Taxonomy" id="29170"/>
    <lineage>
        <taxon>Eukaryota</taxon>
        <taxon>Metazoa</taxon>
        <taxon>Ecdysozoa</taxon>
        <taxon>Nematoda</taxon>
        <taxon>Chromadorea</taxon>
        <taxon>Rhabditida</taxon>
        <taxon>Rhabditina</taxon>
        <taxon>Rhabditomorpha</taxon>
        <taxon>Strongyloidea</taxon>
        <taxon>Ancylostomatidae</taxon>
        <taxon>Ancylostomatinae</taxon>
        <taxon>Ancylostoma</taxon>
    </lineage>
</organism>
<dbReference type="EMBL" id="JOJR01000069">
    <property type="protein sequence ID" value="RCN47017.1"/>
    <property type="molecule type" value="Genomic_DNA"/>
</dbReference>
<gene>
    <name evidence="1" type="ORF">ANCCAN_06948</name>
</gene>
<evidence type="ECO:0000313" key="1">
    <source>
        <dbReference type="EMBL" id="RCN47017.1"/>
    </source>
</evidence>
<reference evidence="1 2" key="1">
    <citation type="submission" date="2014-10" db="EMBL/GenBank/DDBJ databases">
        <title>Draft genome of the hookworm Ancylostoma caninum.</title>
        <authorList>
            <person name="Mitreva M."/>
        </authorList>
    </citation>
    <scope>NUCLEOTIDE SEQUENCE [LARGE SCALE GENOMIC DNA]</scope>
    <source>
        <strain evidence="1 2">Baltimore</strain>
    </source>
</reference>
<protein>
    <recommendedName>
        <fullName evidence="3">Core-binding (CB) domain-containing protein</fullName>
    </recommendedName>
</protein>
<dbReference type="Proteomes" id="UP000252519">
    <property type="component" value="Unassembled WGS sequence"/>
</dbReference>
<dbReference type="OrthoDB" id="5868766at2759"/>
<proteinExistence type="predicted"/>
<evidence type="ECO:0000313" key="2">
    <source>
        <dbReference type="Proteomes" id="UP000252519"/>
    </source>
</evidence>
<sequence length="114" mass="13134">MGTTYPLMWSEAKELADIANQFQLPDLAKIIGEAMRNHRATSTFNQYARELRTFPEWLKTSRLHQIPISKARNLYLASILSQRKPNWLSLSVSALNLFLGKQVQADREVEKSML</sequence>
<name>A0A368GVM6_ANCCA</name>